<reference evidence="2 3" key="1">
    <citation type="journal article" date="2017" name="Nature">
        <title>The Apostasia genome and the evolution of orchids.</title>
        <authorList>
            <person name="Zhang G.Q."/>
            <person name="Liu K.W."/>
            <person name="Li Z."/>
            <person name="Lohaus R."/>
            <person name="Hsiao Y.Y."/>
            <person name="Niu S.C."/>
            <person name="Wang J.Y."/>
            <person name="Lin Y.C."/>
            <person name="Xu Q."/>
            <person name="Chen L.J."/>
            <person name="Yoshida K."/>
            <person name="Fujiwara S."/>
            <person name="Wang Z.W."/>
            <person name="Zhang Y.Q."/>
            <person name="Mitsuda N."/>
            <person name="Wang M."/>
            <person name="Liu G.H."/>
            <person name="Pecoraro L."/>
            <person name="Huang H.X."/>
            <person name="Xiao X.J."/>
            <person name="Lin M."/>
            <person name="Wu X.Y."/>
            <person name="Wu W.L."/>
            <person name="Chen Y.Y."/>
            <person name="Chang S.B."/>
            <person name="Sakamoto S."/>
            <person name="Ohme-Takagi M."/>
            <person name="Yagi M."/>
            <person name="Zeng S.J."/>
            <person name="Shen C.Y."/>
            <person name="Yeh C.M."/>
            <person name="Luo Y.B."/>
            <person name="Tsai W.C."/>
            <person name="Van de Peer Y."/>
            <person name="Liu Z.J."/>
        </authorList>
    </citation>
    <scope>NUCLEOTIDE SEQUENCE [LARGE SCALE GENOMIC DNA]</scope>
    <source>
        <strain evidence="3">cv. Shenzhen</strain>
        <tissue evidence="2">Stem</tissue>
    </source>
</reference>
<evidence type="ECO:0000313" key="3">
    <source>
        <dbReference type="Proteomes" id="UP000236161"/>
    </source>
</evidence>
<dbReference type="InterPro" id="IPR008629">
    <property type="entry name" value="GUN4-like"/>
</dbReference>
<dbReference type="GO" id="GO:0009507">
    <property type="term" value="C:chloroplast"/>
    <property type="evidence" value="ECO:0007669"/>
    <property type="project" value="TreeGrafter"/>
</dbReference>
<dbReference type="FunFam" id="1.10.10.1770:FF:000001">
    <property type="entry name" value="Tetrapyrrole-binding protein, chloroplastic"/>
    <property type="match status" value="1"/>
</dbReference>
<accession>A0A2I0AK46</accession>
<gene>
    <name evidence="2" type="primary">GUN4</name>
    <name evidence="2" type="ORF">AXF42_Ash014606</name>
</gene>
<dbReference type="STRING" id="1088818.A0A2I0AK46"/>
<dbReference type="Gene3D" id="1.10.10.1770">
    <property type="entry name" value="Gun4-like"/>
    <property type="match status" value="1"/>
</dbReference>
<proteinExistence type="predicted"/>
<dbReference type="GO" id="GO:0010019">
    <property type="term" value="P:chloroplast-nucleus signaling pathway"/>
    <property type="evidence" value="ECO:0007669"/>
    <property type="project" value="TreeGrafter"/>
</dbReference>
<dbReference type="AlphaFoldDB" id="A0A2I0AK46"/>
<dbReference type="Gene3D" id="1.25.40.620">
    <property type="match status" value="1"/>
</dbReference>
<organism evidence="2 3">
    <name type="scientific">Apostasia shenzhenica</name>
    <dbReference type="NCBI Taxonomy" id="1088818"/>
    <lineage>
        <taxon>Eukaryota</taxon>
        <taxon>Viridiplantae</taxon>
        <taxon>Streptophyta</taxon>
        <taxon>Embryophyta</taxon>
        <taxon>Tracheophyta</taxon>
        <taxon>Spermatophyta</taxon>
        <taxon>Magnoliopsida</taxon>
        <taxon>Liliopsida</taxon>
        <taxon>Asparagales</taxon>
        <taxon>Orchidaceae</taxon>
        <taxon>Apostasioideae</taxon>
        <taxon>Apostasia</taxon>
    </lineage>
</organism>
<dbReference type="PANTHER" id="PTHR34800:SF1">
    <property type="entry name" value="TETRAPYRROLE-BINDING PROTEIN, CHLOROPLASTIC"/>
    <property type="match status" value="1"/>
</dbReference>
<dbReference type="GO" id="GO:0046906">
    <property type="term" value="F:tetrapyrrole binding"/>
    <property type="evidence" value="ECO:0007669"/>
    <property type="project" value="TreeGrafter"/>
</dbReference>
<evidence type="ECO:0000259" key="1">
    <source>
        <dbReference type="Pfam" id="PF05419"/>
    </source>
</evidence>
<dbReference type="EMBL" id="KZ451976">
    <property type="protein sequence ID" value="PKA55934.1"/>
    <property type="molecule type" value="Genomic_DNA"/>
</dbReference>
<feature type="domain" description="GUN4-like" evidence="1">
    <location>
        <begin position="66"/>
        <end position="210"/>
    </location>
</feature>
<evidence type="ECO:0000313" key="2">
    <source>
        <dbReference type="EMBL" id="PKA55934.1"/>
    </source>
</evidence>
<sequence length="231" mass="26357">MATAAFKSLHHPHLQSRCFRRCRFPPGRMSSSSSIGALYLFCSSTSSTITTITSSSSILTPAAVPQTFTALSDHLSAADFRQADETTRRLLILLAGEAAQKRGYIFFSEIQFIAAGDLQAIDELWRRHSGGRFGYGVQRRIWEEERRDFTRFFVRVGWMRRLETETEQYMYRSFPGEFDWEMESGSPEGHLPLTNALRGTRLLASILTHPAFEAEEEEKFESSKCPTYMNN</sequence>
<keyword evidence="3" id="KW-1185">Reference proteome</keyword>
<dbReference type="PANTHER" id="PTHR34800">
    <property type="entry name" value="TETRAPYRROLE-BINDING PROTEIN, CHLOROPLASTIC"/>
    <property type="match status" value="1"/>
</dbReference>
<dbReference type="InterPro" id="IPR037215">
    <property type="entry name" value="GUN4-like_sf"/>
</dbReference>
<name>A0A2I0AK46_9ASPA</name>
<dbReference type="SUPFAM" id="SSF140869">
    <property type="entry name" value="GUN4-like"/>
    <property type="match status" value="1"/>
</dbReference>
<dbReference type="Proteomes" id="UP000236161">
    <property type="component" value="Unassembled WGS sequence"/>
</dbReference>
<dbReference type="CDD" id="cd16383">
    <property type="entry name" value="GUN4"/>
    <property type="match status" value="1"/>
</dbReference>
<dbReference type="Pfam" id="PF05419">
    <property type="entry name" value="GUN4"/>
    <property type="match status" value="1"/>
</dbReference>
<protein>
    <submittedName>
        <fullName evidence="2">Tetrapyrrole-binding protein, chloroplastic</fullName>
    </submittedName>
</protein>
<dbReference type="OrthoDB" id="4835at2759"/>